<dbReference type="RefSeq" id="WP_147090127.1">
    <property type="nucleotide sequence ID" value="NZ_BAABJD010000006.1"/>
</dbReference>
<sequence length="289" mass="31879">MTLLGFAKPEFLLRPRNLLRRLRYRNTAALPERMEVQVFGRPFALNPNEVIGRHILHYGLFDLVVTETLWRLAAPGETALDVGANIGFMTRILAERVGPAGRVHAFEPHPEIFAELRTNTALPQVTWHNAAASDRAGTAQLHLPAFFWGNRGIGSMERSADSTQSIEIETLTLDDLLAPAGPIGVMKFDVEGHELKVLQGASGLLAARQVRDIVFEEHDTLGSPLFGFLGDKGYSVFRLHKGFLGPNLLALNASVRESDWESPAFLATLEPERAAQRLSPRGWVSLSSV</sequence>
<evidence type="ECO:0000313" key="2">
    <source>
        <dbReference type="EMBL" id="QEA16095.1"/>
    </source>
</evidence>
<evidence type="ECO:0000259" key="1">
    <source>
        <dbReference type="Pfam" id="PF05050"/>
    </source>
</evidence>
<dbReference type="InterPro" id="IPR006342">
    <property type="entry name" value="FkbM_mtfrase"/>
</dbReference>
<keyword evidence="2" id="KW-0489">Methyltransferase</keyword>
<dbReference type="Proteomes" id="UP000321172">
    <property type="component" value="Chromosome"/>
</dbReference>
<protein>
    <submittedName>
        <fullName evidence="2">FkbM family methyltransferase</fullName>
    </submittedName>
</protein>
<dbReference type="AlphaFoldDB" id="A0A5B8S6N7"/>
<feature type="domain" description="Methyltransferase FkbM" evidence="1">
    <location>
        <begin position="81"/>
        <end position="226"/>
    </location>
</feature>
<name>A0A5B8S6N7_9SPHN</name>
<dbReference type="KEGG" id="ngf:FRF71_08075"/>
<dbReference type="PANTHER" id="PTHR34203:SF15">
    <property type="entry name" value="SLL1173 PROTEIN"/>
    <property type="match status" value="1"/>
</dbReference>
<dbReference type="GO" id="GO:0032259">
    <property type="term" value="P:methylation"/>
    <property type="evidence" value="ECO:0007669"/>
    <property type="project" value="UniProtKB-KW"/>
</dbReference>
<dbReference type="InterPro" id="IPR052514">
    <property type="entry name" value="SAM-dependent_MTase"/>
</dbReference>
<dbReference type="GO" id="GO:0008168">
    <property type="term" value="F:methyltransferase activity"/>
    <property type="evidence" value="ECO:0007669"/>
    <property type="project" value="UniProtKB-KW"/>
</dbReference>
<dbReference type="NCBIfam" id="TIGR01444">
    <property type="entry name" value="fkbM_fam"/>
    <property type="match status" value="1"/>
</dbReference>
<reference evidence="2 3" key="1">
    <citation type="journal article" date="2013" name="J. Microbiol. Biotechnol.">
        <title>Novosphingobium ginsenosidimutans sp. nov., with the ability to convert ginsenoside.</title>
        <authorList>
            <person name="Kim J.K."/>
            <person name="He D."/>
            <person name="Liu Q.M."/>
            <person name="Park H.Y."/>
            <person name="Jung M.S."/>
            <person name="Yoon M.H."/>
            <person name="Kim S.C."/>
            <person name="Im W.T."/>
        </authorList>
    </citation>
    <scope>NUCLEOTIDE SEQUENCE [LARGE SCALE GENOMIC DNA]</scope>
    <source>
        <strain evidence="2 3">FW-6</strain>
    </source>
</reference>
<proteinExistence type="predicted"/>
<evidence type="ECO:0000313" key="3">
    <source>
        <dbReference type="Proteomes" id="UP000321172"/>
    </source>
</evidence>
<dbReference type="OrthoDB" id="5679686at2"/>
<accession>A0A5B8S6N7</accession>
<organism evidence="2 3">
    <name type="scientific">Novosphingobium ginsenosidimutans</name>
    <dbReference type="NCBI Taxonomy" id="1176536"/>
    <lineage>
        <taxon>Bacteria</taxon>
        <taxon>Pseudomonadati</taxon>
        <taxon>Pseudomonadota</taxon>
        <taxon>Alphaproteobacteria</taxon>
        <taxon>Sphingomonadales</taxon>
        <taxon>Sphingomonadaceae</taxon>
        <taxon>Novosphingobium</taxon>
    </lineage>
</organism>
<dbReference type="SUPFAM" id="SSF53335">
    <property type="entry name" value="S-adenosyl-L-methionine-dependent methyltransferases"/>
    <property type="match status" value="1"/>
</dbReference>
<dbReference type="PANTHER" id="PTHR34203">
    <property type="entry name" value="METHYLTRANSFERASE, FKBM FAMILY PROTEIN"/>
    <property type="match status" value="1"/>
</dbReference>
<dbReference type="Gene3D" id="3.40.50.150">
    <property type="entry name" value="Vaccinia Virus protein VP39"/>
    <property type="match status" value="1"/>
</dbReference>
<gene>
    <name evidence="2" type="ORF">FRF71_08075</name>
</gene>
<dbReference type="Pfam" id="PF05050">
    <property type="entry name" value="Methyltransf_21"/>
    <property type="match status" value="1"/>
</dbReference>
<dbReference type="EMBL" id="CP042345">
    <property type="protein sequence ID" value="QEA16095.1"/>
    <property type="molecule type" value="Genomic_DNA"/>
</dbReference>
<dbReference type="InterPro" id="IPR029063">
    <property type="entry name" value="SAM-dependent_MTases_sf"/>
</dbReference>
<keyword evidence="2" id="KW-0808">Transferase</keyword>
<keyword evidence="3" id="KW-1185">Reference proteome</keyword>